<dbReference type="InterPro" id="IPR051803">
    <property type="entry name" value="TA_system_RelE-like_toxin"/>
</dbReference>
<dbReference type="Gene3D" id="3.30.2310.20">
    <property type="entry name" value="RelE-like"/>
    <property type="match status" value="1"/>
</dbReference>
<dbReference type="STRING" id="1742973.COMA2_250042"/>
<dbReference type="AlphaFoldDB" id="A0A0S4LLC7"/>
<dbReference type="Proteomes" id="UP000198736">
    <property type="component" value="Unassembled WGS sequence"/>
</dbReference>
<dbReference type="EMBL" id="CZPZ01000018">
    <property type="protein sequence ID" value="CUS36710.1"/>
    <property type="molecule type" value="Genomic_DNA"/>
</dbReference>
<organism evidence="3 4">
    <name type="scientific">Candidatus Nitrospira nitrificans</name>
    <dbReference type="NCBI Taxonomy" id="1742973"/>
    <lineage>
        <taxon>Bacteria</taxon>
        <taxon>Pseudomonadati</taxon>
        <taxon>Nitrospirota</taxon>
        <taxon>Nitrospiria</taxon>
        <taxon>Nitrospirales</taxon>
        <taxon>Nitrospiraceae</taxon>
        <taxon>Nitrospira</taxon>
    </lineage>
</organism>
<evidence type="ECO:0000313" key="4">
    <source>
        <dbReference type="Proteomes" id="UP000198736"/>
    </source>
</evidence>
<comment type="similarity">
    <text evidence="1">Belongs to the RelE toxin family.</text>
</comment>
<dbReference type="OrthoDB" id="5574284at2"/>
<accession>A0A0S4LLC7</accession>
<name>A0A0S4LLC7_9BACT</name>
<dbReference type="InterPro" id="IPR035093">
    <property type="entry name" value="RelE/ParE_toxin_dom_sf"/>
</dbReference>
<proteinExistence type="inferred from homology"/>
<dbReference type="Pfam" id="PF05016">
    <property type="entry name" value="ParE_toxin"/>
    <property type="match status" value="1"/>
</dbReference>
<gene>
    <name evidence="3" type="ORF">COMA2_250042</name>
</gene>
<dbReference type="PANTHER" id="PTHR33755">
    <property type="entry name" value="TOXIN PARE1-RELATED"/>
    <property type="match status" value="1"/>
</dbReference>
<dbReference type="InterPro" id="IPR007712">
    <property type="entry name" value="RelE/ParE_toxin"/>
</dbReference>
<dbReference type="PANTHER" id="PTHR33755:SF5">
    <property type="entry name" value="TYPE II TOXIN-ANTITOXIN SYSTEM RELE_PARE FAMILY TOXIN"/>
    <property type="match status" value="1"/>
</dbReference>
<protein>
    <submittedName>
        <fullName evidence="3">Plasmid stabilization system</fullName>
    </submittedName>
</protein>
<sequence length="103" mass="11637">MTRIEWTEPAVSDLENIQDYIARDSAEYADAIVERLILSVDRLASFPESGRLVPEASDPKIRELLVQSYRVIYRLKKGSAQILAIVHGARNLSGMKPKPWANK</sequence>
<reference evidence="4" key="1">
    <citation type="submission" date="2015-10" db="EMBL/GenBank/DDBJ databases">
        <authorList>
            <person name="Luecker S."/>
            <person name="Luecker S."/>
        </authorList>
    </citation>
    <scope>NUCLEOTIDE SEQUENCE [LARGE SCALE GENOMIC DNA]</scope>
</reference>
<dbReference type="NCBIfam" id="TIGR02385">
    <property type="entry name" value="RelE_StbE"/>
    <property type="match status" value="1"/>
</dbReference>
<keyword evidence="4" id="KW-1185">Reference proteome</keyword>
<evidence type="ECO:0000256" key="1">
    <source>
        <dbReference type="ARBA" id="ARBA00006226"/>
    </source>
</evidence>
<evidence type="ECO:0000256" key="2">
    <source>
        <dbReference type="ARBA" id="ARBA00022649"/>
    </source>
</evidence>
<keyword evidence="2" id="KW-1277">Toxin-antitoxin system</keyword>
<evidence type="ECO:0000313" key="3">
    <source>
        <dbReference type="EMBL" id="CUS36710.1"/>
    </source>
</evidence>
<dbReference type="RefSeq" id="WP_090898342.1">
    <property type="nucleotide sequence ID" value="NZ_CZPZ01000018.1"/>
</dbReference>